<dbReference type="PANTHER" id="PTHR28286">
    <property type="match status" value="1"/>
</dbReference>
<dbReference type="InterPro" id="IPR043476">
    <property type="entry name" value="Yro2-like_7TM"/>
</dbReference>
<dbReference type="GeneID" id="18247482"/>
<dbReference type="GO" id="GO:0005783">
    <property type="term" value="C:endoplasmic reticulum"/>
    <property type="evidence" value="ECO:0007669"/>
    <property type="project" value="TreeGrafter"/>
</dbReference>
<keyword evidence="7" id="KW-0675">Receptor</keyword>
<dbReference type="HOGENOM" id="CLU_054785_1_1_1"/>
<dbReference type="eggNOG" id="ENOG502QZWT">
    <property type="taxonomic scope" value="Eukaryota"/>
</dbReference>
<sequence>MASISEIVARGNQAIAINPPSSSVDIHLTSHGSDWLWAAFSVFATLALVHTGLFAATPSSTKSLKKFFTLVPLFTNAIFAYTYFTYASNLGWTSTPVEFHHVSTSEGLDVRQIFYVKFIGWFLGWPFVLLATEVATHSIEVKYDTSSELITKLFNIFSSLVAKVLTIEVFVLGLLIGALIHSSYKWGYFTFAVSAELFAISLIVNSIVRSLKTSETKKAGIAIVVFQLVIMVLYPICWGLSEGGNKIQPDSEAAFYGILDVINFGILPSALTFINTIGMDEGFLNKLLHLRSNEKVVETPRQSGETGETAV</sequence>
<dbReference type="Gene3D" id="1.20.1070.10">
    <property type="entry name" value="Rhodopsin 7-helix transmembrane proteins"/>
    <property type="match status" value="1"/>
</dbReference>
<evidence type="ECO:0000313" key="9">
    <source>
        <dbReference type="Proteomes" id="UP000000707"/>
    </source>
</evidence>
<dbReference type="FunFam" id="1.20.1070.10:FF:000160">
    <property type="entry name" value="Related to Opsin-1"/>
    <property type="match status" value="1"/>
</dbReference>
<reference evidence="8 9" key="1">
    <citation type="journal article" date="2011" name="Proc. Natl. Acad. Sci. U.S.A.">
        <title>Comparative genomics of xylose-fermenting fungi for enhanced biofuel production.</title>
        <authorList>
            <person name="Wohlbach D.J."/>
            <person name="Kuo A."/>
            <person name="Sato T.K."/>
            <person name="Potts K.M."/>
            <person name="Salamov A.A."/>
            <person name="LaButti K.M."/>
            <person name="Sun H."/>
            <person name="Clum A."/>
            <person name="Pangilinan J.L."/>
            <person name="Lindquist E.A."/>
            <person name="Lucas S."/>
            <person name="Lapidus A."/>
            <person name="Jin M."/>
            <person name="Gunawan C."/>
            <person name="Balan V."/>
            <person name="Dale B.E."/>
            <person name="Jeffries T.W."/>
            <person name="Zinkel R."/>
            <person name="Barry K.W."/>
            <person name="Grigoriev I.V."/>
            <person name="Gasch A.P."/>
        </authorList>
    </citation>
    <scope>NUCLEOTIDE SEQUENCE [LARGE SCALE GENOMIC DNA]</scope>
    <source>
        <strain evidence="8">ATCC 10573</strain>
        <strain evidence="9">ATCC 10573 / BCRC 21748 / CBS 615 / JCM 9827 / NBRC 10315 / NRRL Y-1498 / VKM Y-70</strain>
    </source>
</reference>
<dbReference type="GO" id="GO:0005886">
    <property type="term" value="C:plasma membrane"/>
    <property type="evidence" value="ECO:0007669"/>
    <property type="project" value="TreeGrafter"/>
</dbReference>
<evidence type="ECO:0000313" key="8">
    <source>
        <dbReference type="EMBL" id="EGV63603.1"/>
    </source>
</evidence>
<dbReference type="InterPro" id="IPR001425">
    <property type="entry name" value="Arc/bac/fun_rhodopsins"/>
</dbReference>
<feature type="transmembrane region" description="Helical" evidence="6">
    <location>
        <begin position="220"/>
        <end position="241"/>
    </location>
</feature>
<evidence type="ECO:0000256" key="4">
    <source>
        <dbReference type="ARBA" id="ARBA00022989"/>
    </source>
</evidence>
<evidence type="ECO:0000256" key="1">
    <source>
        <dbReference type="ARBA" id="ARBA00004141"/>
    </source>
</evidence>
<dbReference type="PANTHER" id="PTHR28286:SF1">
    <property type="entry name" value="30 KDA HEAT SHOCK PROTEIN-RELATED"/>
    <property type="match status" value="1"/>
</dbReference>
<evidence type="ECO:0000256" key="6">
    <source>
        <dbReference type="SAM" id="Phobius"/>
    </source>
</evidence>
<feature type="transmembrane region" description="Helical" evidence="6">
    <location>
        <begin position="153"/>
        <end position="180"/>
    </location>
</feature>
<dbReference type="AlphaFoldDB" id="G3B5P5"/>
<gene>
    <name evidence="8" type="ORF">CANTEDRAFT_114570</name>
</gene>
<keyword evidence="4 6" id="KW-1133">Transmembrane helix</keyword>
<dbReference type="OrthoDB" id="536545at2759"/>
<feature type="transmembrane region" description="Helical" evidence="6">
    <location>
        <begin position="113"/>
        <end position="132"/>
    </location>
</feature>
<accession>G3B5P5</accession>
<evidence type="ECO:0000256" key="3">
    <source>
        <dbReference type="ARBA" id="ARBA00022692"/>
    </source>
</evidence>
<dbReference type="EMBL" id="GL996524">
    <property type="protein sequence ID" value="EGV63603.1"/>
    <property type="molecule type" value="Genomic_DNA"/>
</dbReference>
<feature type="transmembrane region" description="Helical" evidence="6">
    <location>
        <begin position="67"/>
        <end position="86"/>
    </location>
</feature>
<dbReference type="SUPFAM" id="SSF81321">
    <property type="entry name" value="Family A G protein-coupled receptor-like"/>
    <property type="match status" value="1"/>
</dbReference>
<keyword evidence="9" id="KW-1185">Reference proteome</keyword>
<dbReference type="KEGG" id="cten:18247482"/>
<dbReference type="Proteomes" id="UP000000707">
    <property type="component" value="Unassembled WGS sequence"/>
</dbReference>
<organism evidence="9">
    <name type="scientific">Candida tenuis (strain ATCC 10573 / BCRC 21748 / CBS 615 / JCM 9827 / NBRC 10315 / NRRL Y-1498 / VKM Y-70)</name>
    <name type="common">Yeast</name>
    <name type="synonym">Yamadazyma tenuis</name>
    <dbReference type="NCBI Taxonomy" id="590646"/>
    <lineage>
        <taxon>Eukaryota</taxon>
        <taxon>Fungi</taxon>
        <taxon>Dikarya</taxon>
        <taxon>Ascomycota</taxon>
        <taxon>Saccharomycotina</taxon>
        <taxon>Pichiomycetes</taxon>
        <taxon>Debaryomycetaceae</taxon>
        <taxon>Yamadazyma</taxon>
    </lineage>
</organism>
<dbReference type="STRING" id="590646.G3B5P5"/>
<proteinExistence type="inferred from homology"/>
<name>G3B5P5_CANTC</name>
<feature type="transmembrane region" description="Helical" evidence="6">
    <location>
        <begin position="35"/>
        <end position="55"/>
    </location>
</feature>
<comment type="subcellular location">
    <subcellularLocation>
        <location evidence="1">Membrane</location>
        <topology evidence="1">Multi-pass membrane protein</topology>
    </subcellularLocation>
</comment>
<dbReference type="EMBL" id="GL996524">
    <property type="protein sequence ID" value="EGV63602.1"/>
    <property type="molecule type" value="Genomic_DNA"/>
</dbReference>
<dbReference type="CDD" id="cd15239">
    <property type="entry name" value="7tm_YRO2_fungal-like"/>
    <property type="match status" value="1"/>
</dbReference>
<evidence type="ECO:0000256" key="5">
    <source>
        <dbReference type="ARBA" id="ARBA00023136"/>
    </source>
</evidence>
<dbReference type="SMART" id="SM01021">
    <property type="entry name" value="Bac_rhodopsin"/>
    <property type="match status" value="1"/>
</dbReference>
<feature type="transmembrane region" description="Helical" evidence="6">
    <location>
        <begin position="253"/>
        <end position="274"/>
    </location>
</feature>
<protein>
    <submittedName>
        <fullName evidence="7">Family A G protein-coupled receptor-like protein</fullName>
    </submittedName>
</protein>
<evidence type="ECO:0000313" key="7">
    <source>
        <dbReference type="EMBL" id="EGV63602.1"/>
    </source>
</evidence>
<comment type="similarity">
    <text evidence="2">Belongs to the archaeal/bacterial/fungal opsin family.</text>
</comment>
<evidence type="ECO:0000256" key="2">
    <source>
        <dbReference type="ARBA" id="ARBA00008130"/>
    </source>
</evidence>
<keyword evidence="5 6" id="KW-0472">Membrane</keyword>
<feature type="transmembrane region" description="Helical" evidence="6">
    <location>
        <begin position="186"/>
        <end position="208"/>
    </location>
</feature>
<keyword evidence="3 6" id="KW-0812">Transmembrane</keyword>